<accession>A0A437MCX1</accession>
<sequence length="206" mass="21765">MAPRFLLHHSPRSRSERALWLLEEAGASYELIRHDLEKGTNKAPDFLRLNPLGKLPVLVDRGPDGSWQSVVTESLAICGYIADALPEAGLAPAIGTPERAAYASWLAYGATVLEPAFADAVFPRAAAAPARALGWPPLDAVLAQLEAALTPGPYLLGDRFTAADVMVGSMLQWGVGWGKIAPTPAIARTLAALEARPALARARAAA</sequence>
<dbReference type="OrthoDB" id="9811242at2"/>
<evidence type="ECO:0000313" key="4">
    <source>
        <dbReference type="Proteomes" id="UP000282957"/>
    </source>
</evidence>
<dbReference type="Gene3D" id="1.20.1050.10">
    <property type="match status" value="1"/>
</dbReference>
<dbReference type="Proteomes" id="UP000282957">
    <property type="component" value="Unassembled WGS sequence"/>
</dbReference>
<dbReference type="InterPro" id="IPR040079">
    <property type="entry name" value="Glutathione_S-Trfase"/>
</dbReference>
<comment type="caution">
    <text evidence="3">The sequence shown here is derived from an EMBL/GenBank/DDBJ whole genome shotgun (WGS) entry which is preliminary data.</text>
</comment>
<protein>
    <submittedName>
        <fullName evidence="3">Glutathione S-transferase family protein</fullName>
    </submittedName>
</protein>
<evidence type="ECO:0000259" key="2">
    <source>
        <dbReference type="PROSITE" id="PS50405"/>
    </source>
</evidence>
<dbReference type="Pfam" id="PF02798">
    <property type="entry name" value="GST_N"/>
    <property type="match status" value="1"/>
</dbReference>
<proteinExistence type="predicted"/>
<evidence type="ECO:0000259" key="1">
    <source>
        <dbReference type="PROSITE" id="PS50404"/>
    </source>
</evidence>
<dbReference type="CDD" id="cd03207">
    <property type="entry name" value="GST_C_8"/>
    <property type="match status" value="1"/>
</dbReference>
<feature type="domain" description="GST C-terminal" evidence="2">
    <location>
        <begin position="95"/>
        <end position="206"/>
    </location>
</feature>
<dbReference type="InterPro" id="IPR004045">
    <property type="entry name" value="Glutathione_S-Trfase_N"/>
</dbReference>
<dbReference type="Pfam" id="PF13410">
    <property type="entry name" value="GST_C_2"/>
    <property type="match status" value="1"/>
</dbReference>
<dbReference type="SFLD" id="SFLDG00358">
    <property type="entry name" value="Main_(cytGST)"/>
    <property type="match status" value="1"/>
</dbReference>
<gene>
    <name evidence="3" type="ORF">EOD42_17980</name>
</gene>
<keyword evidence="4" id="KW-1185">Reference proteome</keyword>
<dbReference type="SFLD" id="SFLDS00019">
    <property type="entry name" value="Glutathione_Transferase_(cytos"/>
    <property type="match status" value="1"/>
</dbReference>
<dbReference type="InterPro" id="IPR036282">
    <property type="entry name" value="Glutathione-S-Trfase_C_sf"/>
</dbReference>
<dbReference type="EMBL" id="SACL01000006">
    <property type="protein sequence ID" value="RVT95468.1"/>
    <property type="molecule type" value="Genomic_DNA"/>
</dbReference>
<dbReference type="InterPro" id="IPR010987">
    <property type="entry name" value="Glutathione-S-Trfase_C-like"/>
</dbReference>
<dbReference type="PANTHER" id="PTHR44051:SF21">
    <property type="entry name" value="GLUTATHIONE S-TRANSFERASE FAMILY PROTEIN"/>
    <property type="match status" value="1"/>
</dbReference>
<dbReference type="AlphaFoldDB" id="A0A437MCX1"/>
<keyword evidence="3" id="KW-0808">Transferase</keyword>
<evidence type="ECO:0000313" key="3">
    <source>
        <dbReference type="EMBL" id="RVT95468.1"/>
    </source>
</evidence>
<dbReference type="SUPFAM" id="SSF47616">
    <property type="entry name" value="GST C-terminal domain-like"/>
    <property type="match status" value="1"/>
</dbReference>
<dbReference type="InterPro" id="IPR036249">
    <property type="entry name" value="Thioredoxin-like_sf"/>
</dbReference>
<dbReference type="PANTHER" id="PTHR44051">
    <property type="entry name" value="GLUTATHIONE S-TRANSFERASE-RELATED"/>
    <property type="match status" value="1"/>
</dbReference>
<dbReference type="SUPFAM" id="SSF52833">
    <property type="entry name" value="Thioredoxin-like"/>
    <property type="match status" value="1"/>
</dbReference>
<dbReference type="RefSeq" id="WP_127788953.1">
    <property type="nucleotide sequence ID" value="NZ_SACL01000006.1"/>
</dbReference>
<dbReference type="PROSITE" id="PS50404">
    <property type="entry name" value="GST_NTER"/>
    <property type="match status" value="1"/>
</dbReference>
<organism evidence="3 4">
    <name type="scientific">Rhodovarius crocodyli</name>
    <dbReference type="NCBI Taxonomy" id="1979269"/>
    <lineage>
        <taxon>Bacteria</taxon>
        <taxon>Pseudomonadati</taxon>
        <taxon>Pseudomonadota</taxon>
        <taxon>Alphaproteobacteria</taxon>
        <taxon>Acetobacterales</taxon>
        <taxon>Roseomonadaceae</taxon>
        <taxon>Rhodovarius</taxon>
    </lineage>
</organism>
<reference evidence="3 4" key="1">
    <citation type="submission" date="2019-01" db="EMBL/GenBank/DDBJ databases">
        <authorList>
            <person name="Chen W.-M."/>
        </authorList>
    </citation>
    <scope>NUCLEOTIDE SEQUENCE [LARGE SCALE GENOMIC DNA]</scope>
    <source>
        <strain evidence="3 4">CCP-6</strain>
    </source>
</reference>
<feature type="domain" description="GST N-terminal" evidence="1">
    <location>
        <begin position="2"/>
        <end position="89"/>
    </location>
</feature>
<dbReference type="SFLD" id="SFLDG01150">
    <property type="entry name" value="Main.1:_Beta-like"/>
    <property type="match status" value="1"/>
</dbReference>
<dbReference type="GO" id="GO:0016740">
    <property type="term" value="F:transferase activity"/>
    <property type="evidence" value="ECO:0007669"/>
    <property type="project" value="UniProtKB-KW"/>
</dbReference>
<dbReference type="Gene3D" id="3.40.30.10">
    <property type="entry name" value="Glutaredoxin"/>
    <property type="match status" value="1"/>
</dbReference>
<name>A0A437MCX1_9PROT</name>
<dbReference type="PROSITE" id="PS50405">
    <property type="entry name" value="GST_CTER"/>
    <property type="match status" value="1"/>
</dbReference>
<dbReference type="CDD" id="cd03046">
    <property type="entry name" value="GST_N_GTT1_like"/>
    <property type="match status" value="1"/>
</dbReference>